<proteinExistence type="predicted"/>
<keyword evidence="1" id="KW-1133">Transmembrane helix</keyword>
<protein>
    <submittedName>
        <fullName evidence="2">Uncharacterized protein</fullName>
    </submittedName>
</protein>
<reference evidence="2 3" key="1">
    <citation type="journal article" date="2018" name="J. Allergy Clin. Immunol.">
        <title>High-quality assembly of Dermatophagoides pteronyssinus genome and transcriptome reveals a wide range of novel allergens.</title>
        <authorList>
            <person name="Liu X.Y."/>
            <person name="Yang K.Y."/>
            <person name="Wang M.Q."/>
            <person name="Kwok J.S."/>
            <person name="Zeng X."/>
            <person name="Yang Z."/>
            <person name="Xiao X.J."/>
            <person name="Lau C.P."/>
            <person name="Li Y."/>
            <person name="Huang Z.M."/>
            <person name="Ba J.G."/>
            <person name="Yim A.K."/>
            <person name="Ouyang C.Y."/>
            <person name="Ngai S.M."/>
            <person name="Chan T.F."/>
            <person name="Leung E.L."/>
            <person name="Liu L."/>
            <person name="Liu Z.G."/>
            <person name="Tsui S.K."/>
        </authorList>
    </citation>
    <scope>NUCLEOTIDE SEQUENCE [LARGE SCALE GENOMIC DNA]</scope>
    <source>
        <strain evidence="2">Derp</strain>
    </source>
</reference>
<accession>A0ABQ8JTP9</accession>
<dbReference type="Proteomes" id="UP000887458">
    <property type="component" value="Unassembled WGS sequence"/>
</dbReference>
<sequence>MSLIIIITIFKSSKVKLPSYHNYQLSTIYIFLMTISFAISIKATFLPKHLNNLDNCLEDLRHHLSSSSKIN</sequence>
<reference evidence="2 3" key="2">
    <citation type="journal article" date="2022" name="Mol. Biol. Evol.">
        <title>Comparative Genomics Reveals Insights into the Divergent Evolution of Astigmatic Mites and Household Pest Adaptations.</title>
        <authorList>
            <person name="Xiong Q."/>
            <person name="Wan A.T."/>
            <person name="Liu X."/>
            <person name="Fung C.S."/>
            <person name="Xiao X."/>
            <person name="Malainual N."/>
            <person name="Hou J."/>
            <person name="Wang L."/>
            <person name="Wang M."/>
            <person name="Yang K.Y."/>
            <person name="Cui Y."/>
            <person name="Leung E.L."/>
            <person name="Nong W."/>
            <person name="Shin S.K."/>
            <person name="Au S.W."/>
            <person name="Jeong K.Y."/>
            <person name="Chew F.T."/>
            <person name="Hui J.H."/>
            <person name="Leung T.F."/>
            <person name="Tungtrongchitr A."/>
            <person name="Zhong N."/>
            <person name="Liu Z."/>
            <person name="Tsui S.K."/>
        </authorList>
    </citation>
    <scope>NUCLEOTIDE SEQUENCE [LARGE SCALE GENOMIC DNA]</scope>
    <source>
        <strain evidence="2">Derp</strain>
    </source>
</reference>
<keyword evidence="3" id="KW-1185">Reference proteome</keyword>
<evidence type="ECO:0000313" key="2">
    <source>
        <dbReference type="EMBL" id="KAH9425942.1"/>
    </source>
</evidence>
<dbReference type="EMBL" id="NJHN03000016">
    <property type="protein sequence ID" value="KAH9425942.1"/>
    <property type="molecule type" value="Genomic_DNA"/>
</dbReference>
<keyword evidence="1" id="KW-0812">Transmembrane</keyword>
<gene>
    <name evidence="2" type="ORF">DERP_014512</name>
</gene>
<name>A0ABQ8JTP9_DERPT</name>
<feature type="transmembrane region" description="Helical" evidence="1">
    <location>
        <begin position="23"/>
        <end position="41"/>
    </location>
</feature>
<evidence type="ECO:0000313" key="3">
    <source>
        <dbReference type="Proteomes" id="UP000887458"/>
    </source>
</evidence>
<organism evidence="2 3">
    <name type="scientific">Dermatophagoides pteronyssinus</name>
    <name type="common">European house dust mite</name>
    <dbReference type="NCBI Taxonomy" id="6956"/>
    <lineage>
        <taxon>Eukaryota</taxon>
        <taxon>Metazoa</taxon>
        <taxon>Ecdysozoa</taxon>
        <taxon>Arthropoda</taxon>
        <taxon>Chelicerata</taxon>
        <taxon>Arachnida</taxon>
        <taxon>Acari</taxon>
        <taxon>Acariformes</taxon>
        <taxon>Sarcoptiformes</taxon>
        <taxon>Astigmata</taxon>
        <taxon>Psoroptidia</taxon>
        <taxon>Analgoidea</taxon>
        <taxon>Pyroglyphidae</taxon>
        <taxon>Dermatophagoidinae</taxon>
        <taxon>Dermatophagoides</taxon>
    </lineage>
</organism>
<evidence type="ECO:0000256" key="1">
    <source>
        <dbReference type="SAM" id="Phobius"/>
    </source>
</evidence>
<comment type="caution">
    <text evidence="2">The sequence shown here is derived from an EMBL/GenBank/DDBJ whole genome shotgun (WGS) entry which is preliminary data.</text>
</comment>
<keyword evidence="1" id="KW-0472">Membrane</keyword>